<feature type="repeat" description="Solcar" evidence="7">
    <location>
        <begin position="13"/>
        <end position="105"/>
    </location>
</feature>
<evidence type="ECO:0000313" key="10">
    <source>
        <dbReference type="WBParaSite" id="PSAMB.scaffold116size76799.g2352.t1"/>
    </source>
</evidence>
<feature type="repeat" description="Solcar" evidence="7">
    <location>
        <begin position="118"/>
        <end position="204"/>
    </location>
</feature>
<evidence type="ECO:0000256" key="7">
    <source>
        <dbReference type="PROSITE-ProRule" id="PRU00282"/>
    </source>
</evidence>
<keyword evidence="4 7" id="KW-0812">Transmembrane</keyword>
<dbReference type="InterPro" id="IPR018108">
    <property type="entry name" value="MCP_transmembrane"/>
</dbReference>
<organism evidence="9 10">
    <name type="scientific">Plectus sambesii</name>
    <dbReference type="NCBI Taxonomy" id="2011161"/>
    <lineage>
        <taxon>Eukaryota</taxon>
        <taxon>Metazoa</taxon>
        <taxon>Ecdysozoa</taxon>
        <taxon>Nematoda</taxon>
        <taxon>Chromadorea</taxon>
        <taxon>Plectida</taxon>
        <taxon>Plectina</taxon>
        <taxon>Plectoidea</taxon>
        <taxon>Plectidae</taxon>
        <taxon>Plectus</taxon>
    </lineage>
</organism>
<evidence type="ECO:0000256" key="4">
    <source>
        <dbReference type="ARBA" id="ARBA00022692"/>
    </source>
</evidence>
<dbReference type="InterPro" id="IPR002067">
    <property type="entry name" value="MCP"/>
</dbReference>
<keyword evidence="5" id="KW-0677">Repeat</keyword>
<protein>
    <submittedName>
        <fullName evidence="10">Mitochondrial thiamine pyrophosphate carrier 1</fullName>
    </submittedName>
</protein>
<dbReference type="PROSITE" id="PS50920">
    <property type="entry name" value="SOLCAR"/>
    <property type="match status" value="3"/>
</dbReference>
<reference evidence="10" key="1">
    <citation type="submission" date="2022-11" db="UniProtKB">
        <authorList>
            <consortium name="WormBaseParasite"/>
        </authorList>
    </citation>
    <scope>IDENTIFICATION</scope>
</reference>
<name>A0A914UQ21_9BILA</name>
<feature type="repeat" description="Solcar" evidence="7">
    <location>
        <begin position="212"/>
        <end position="307"/>
    </location>
</feature>
<dbReference type="GO" id="GO:0055085">
    <property type="term" value="P:transmembrane transport"/>
    <property type="evidence" value="ECO:0007669"/>
    <property type="project" value="InterPro"/>
</dbReference>
<proteinExistence type="inferred from homology"/>
<dbReference type="Gene3D" id="1.50.40.10">
    <property type="entry name" value="Mitochondrial carrier domain"/>
    <property type="match status" value="1"/>
</dbReference>
<evidence type="ECO:0000256" key="1">
    <source>
        <dbReference type="ARBA" id="ARBA00004141"/>
    </source>
</evidence>
<evidence type="ECO:0000313" key="9">
    <source>
        <dbReference type="Proteomes" id="UP000887566"/>
    </source>
</evidence>
<keyword evidence="3 8" id="KW-0813">Transport</keyword>
<evidence type="ECO:0000256" key="8">
    <source>
        <dbReference type="RuleBase" id="RU000488"/>
    </source>
</evidence>
<dbReference type="Pfam" id="PF00153">
    <property type="entry name" value="Mito_carr"/>
    <property type="match status" value="3"/>
</dbReference>
<comment type="subcellular location">
    <subcellularLocation>
        <location evidence="1">Membrane</location>
        <topology evidence="1">Multi-pass membrane protein</topology>
    </subcellularLocation>
</comment>
<evidence type="ECO:0000256" key="5">
    <source>
        <dbReference type="ARBA" id="ARBA00022737"/>
    </source>
</evidence>
<evidence type="ECO:0000256" key="2">
    <source>
        <dbReference type="ARBA" id="ARBA00006375"/>
    </source>
</evidence>
<dbReference type="Proteomes" id="UP000887566">
    <property type="component" value="Unplaced"/>
</dbReference>
<sequence length="382" mass="41543">MVGFDPNASKRELTTAEYSAAGLVSGVLTRFFIQPLDVLKIRFQLQIEPTRGKSQGKYNGLFQAIRLIAREEGAAAFWKGHVPAQGLSAIYGFVQFAAFERLSKAAWHLLPPHASAKWKQPVDFVCGAGAGCFAMTAALPADLIRTRLVAQGEPKHYKNSRDVIASVWRHEGPRAFFSGLTPALLQVAPFTGIQFAIYRWTYSLWHQLTTEHDSTGTMLCGALAGTIAKTALYPFDVFKHRRQIAGFEKTQTGSATSAESRGLINAFRLLVQREGYTGLFKGLYPSMIKAAVSSALTFLFYEIVAAVSGDRSSRLAHALNASQQLLLYYYASLQSTIVVFSFPIAASVISDKENGNAAVLSFTCAPLETAALSANLALDGAR</sequence>
<dbReference type="SUPFAM" id="SSF103506">
    <property type="entry name" value="Mitochondrial carrier"/>
    <property type="match status" value="1"/>
</dbReference>
<evidence type="ECO:0000256" key="6">
    <source>
        <dbReference type="ARBA" id="ARBA00023136"/>
    </source>
</evidence>
<dbReference type="PRINTS" id="PR00926">
    <property type="entry name" value="MITOCARRIER"/>
</dbReference>
<keyword evidence="6 7" id="KW-0472">Membrane</keyword>
<dbReference type="PANTHER" id="PTHR24089">
    <property type="entry name" value="SOLUTE CARRIER FAMILY 25"/>
    <property type="match status" value="1"/>
</dbReference>
<dbReference type="WBParaSite" id="PSAMB.scaffold116size76799.g2352.t1">
    <property type="protein sequence ID" value="PSAMB.scaffold116size76799.g2352.t1"/>
    <property type="gene ID" value="PSAMB.scaffold116size76799.g2352"/>
</dbReference>
<comment type="similarity">
    <text evidence="2 8">Belongs to the mitochondrial carrier (TC 2.A.29) family.</text>
</comment>
<dbReference type="AlphaFoldDB" id="A0A914UQ21"/>
<keyword evidence="9" id="KW-1185">Reference proteome</keyword>
<dbReference type="GO" id="GO:0016020">
    <property type="term" value="C:membrane"/>
    <property type="evidence" value="ECO:0007669"/>
    <property type="project" value="UniProtKB-SubCell"/>
</dbReference>
<evidence type="ECO:0000256" key="3">
    <source>
        <dbReference type="ARBA" id="ARBA00022448"/>
    </source>
</evidence>
<accession>A0A914UQ21</accession>
<dbReference type="InterPro" id="IPR023395">
    <property type="entry name" value="MCP_dom_sf"/>
</dbReference>